<protein>
    <recommendedName>
        <fullName evidence="2">AbiTii domain-containing protein</fullName>
    </recommendedName>
</protein>
<accession>A0A1H9PXM3</accession>
<dbReference type="InterPro" id="IPR041304">
    <property type="entry name" value="AbiTii"/>
</dbReference>
<evidence type="ECO:0000256" key="1">
    <source>
        <dbReference type="SAM" id="Phobius"/>
    </source>
</evidence>
<dbReference type="OrthoDB" id="4157938at2"/>
<feature type="domain" description="AbiTii" evidence="2">
    <location>
        <begin position="8"/>
        <end position="203"/>
    </location>
</feature>
<feature type="transmembrane region" description="Helical" evidence="1">
    <location>
        <begin position="243"/>
        <end position="263"/>
    </location>
</feature>
<evidence type="ECO:0000259" key="2">
    <source>
        <dbReference type="Pfam" id="PF18864"/>
    </source>
</evidence>
<dbReference type="Pfam" id="PF18864">
    <property type="entry name" value="AbiTii"/>
    <property type="match status" value="1"/>
</dbReference>
<keyword evidence="1" id="KW-0472">Membrane</keyword>
<reference evidence="3 4" key="1">
    <citation type="submission" date="2016-10" db="EMBL/GenBank/DDBJ databases">
        <authorList>
            <person name="de Groot N.N."/>
        </authorList>
    </citation>
    <scope>NUCLEOTIDE SEQUENCE [LARGE SCALE GENOMIC DNA]</scope>
    <source>
        <strain evidence="3 4">DSM 16859</strain>
    </source>
</reference>
<organism evidence="3 4">
    <name type="scientific">Propionibacterium cyclohexanicum</name>
    <dbReference type="NCBI Taxonomy" id="64702"/>
    <lineage>
        <taxon>Bacteria</taxon>
        <taxon>Bacillati</taxon>
        <taxon>Actinomycetota</taxon>
        <taxon>Actinomycetes</taxon>
        <taxon>Propionibacteriales</taxon>
        <taxon>Propionibacteriaceae</taxon>
        <taxon>Propionibacterium</taxon>
    </lineage>
</organism>
<keyword evidence="4" id="KW-1185">Reference proteome</keyword>
<evidence type="ECO:0000313" key="4">
    <source>
        <dbReference type="Proteomes" id="UP000198815"/>
    </source>
</evidence>
<proteinExistence type="predicted"/>
<evidence type="ECO:0000313" key="3">
    <source>
        <dbReference type="EMBL" id="SER52981.1"/>
    </source>
</evidence>
<dbReference type="EMBL" id="FOGZ01000002">
    <property type="protein sequence ID" value="SER52981.1"/>
    <property type="molecule type" value="Genomic_DNA"/>
</dbReference>
<dbReference type="Proteomes" id="UP000198815">
    <property type="component" value="Unassembled WGS sequence"/>
</dbReference>
<dbReference type="AlphaFoldDB" id="A0A1H9PXM3"/>
<dbReference type="RefSeq" id="WP_091966892.1">
    <property type="nucleotide sequence ID" value="NZ_FOGZ01000002.1"/>
</dbReference>
<dbReference type="STRING" id="64702.SAMN05443377_1025"/>
<name>A0A1H9PXM3_9ACTN</name>
<gene>
    <name evidence="3" type="ORF">SAMN05443377_1025</name>
</gene>
<keyword evidence="1" id="KW-0812">Transmembrane</keyword>
<keyword evidence="1" id="KW-1133">Transmembrane helix</keyword>
<sequence length="267" mass="28378">MSDAPVPSLLTEIERDLLDGMPVADVLRKLIVLGGRAGSSELRDWASQELRGYADVLVDDLPDYRKIPAIIQLDAIVGAGGVSHLTIAPHELPEQAREHIKNQVLFFQGIGEIQAMIDGSGEGKTVRVSLPGERVLAQWMDKASGNPYQHINAIYWSVSASALEGLVDQVRTRLAELLGELRAVTPANADAPTASQAANAVNIVIHGKGNRVNVAHADGESASASVKVDQSADGPFWTLGRRIGAIVVGLATVAATVIAWWQFQGSA</sequence>